<dbReference type="eggNOG" id="KOG1897">
    <property type="taxonomic scope" value="Eukaryota"/>
</dbReference>
<sequence length="1148" mass="125888">MAYVVPIHGASSIRHALRAKFISPDEDCLVVAKANRLELYTQSADGLVLQHSKAIYGRITLLKKLPRSTAGGLALTDALFVGTDQYAYFSITWDSVHEQLRTERKYIDLADGSLREAHSDDRCQIDPSGSFLTLEVYEGVVSIFPLVTADSHKRAKSAVSASASSASTPVEQLGEPLQVRIEELMVRSSAFLDQEASNTPRFALLYEDTQGKVKLKLRDLKYTHAIITSDPGSAAELKDVTTLSDEVDLGASILIPVPRPLGGLLIIGESSIKYVDVSRNETISRPLAESTVFVAWEQVDGQRWLLADDYGRLFFLMLVLDADNAVDTWKVDFLGVTSRASVLVYLDGGIVFVGSHQGDSQVIQIKEGGFDLVQTISNIAPILDFTVMDMGDRSGATREFSSGQTRIVTGSGAFGDGSLRSVRSGVGIEELGVLASMEHITDLWTLRSACPEPFFDTLLVSFVNETRVFHFSADGDVEEKEDGFLGLVFSQSTLLATNIPGNRILQVTESTSRAIDVDSGMIIWRSSYEEFTITSASANDDYLVLVLGGVRLVCISLSTFELVGSRDFEADNQVSGMTIPASPTQACIVCLPQSAEIIILNLPELEVKNKQALGEPGEAIPRSVIVAEILPNKPPTLFVSMADGTVFSFSFDVHAFAIFNSSKITLGSEQPSFKKLPRGNGQYNVFATCDHPSLIHASEGRIVYSAVDSASASRICSLNTQAYPGSIALSSQNELKIAIVDEERTTQIHTLPMHASVRRLAYSPMEKAFGLGTVKRKISNGVEEVSSSFVLADEILFRPLSTYDLRPDELVECVIRSQLNYGKDEVGNSISKDLFFVGTAFLDDVGDDHIRGRILIFEVNRSRELSLIVEKSLMGACRTLAVMDHTLLVAGLVKSVSVFKLARDRFGNILLEKHTAYRTSTAPIDISVVGDTVAVADVMKSMSLVQYTQAEEGEQEPKFEEVARHYQTLWSTAVAPIEENVYLLADAEGNLVVLQQNITGVTESDRKRLQPTSEIRLGEMVNRIHPIVVQTHTETAVSARALLATQVDGSIYLFGLINPAYIDLLLRLQTAMGSITISPGEIPFPKYRAFRTTVRQSDEPFRFVDGELIERFLSCTPAMQEEIVGRLDDSTVTVSSLKEMIEELRRMH</sequence>
<dbReference type="Proteomes" id="UP000008866">
    <property type="component" value="Unassembled WGS sequence"/>
</dbReference>
<dbReference type="Gene3D" id="1.10.150.910">
    <property type="match status" value="1"/>
</dbReference>
<evidence type="ECO:0000259" key="7">
    <source>
        <dbReference type="Pfam" id="PF10433"/>
    </source>
</evidence>
<dbReference type="PANTHER" id="PTHR10644">
    <property type="entry name" value="DNA REPAIR/RNA PROCESSING CPSF FAMILY"/>
    <property type="match status" value="1"/>
</dbReference>
<accession>D4AUF8</accession>
<dbReference type="OMA" id="HQDFLMR"/>
<organism evidence="9 10">
    <name type="scientific">Arthroderma benhamiae (strain ATCC MYA-4681 / CBS 112371)</name>
    <name type="common">Trichophyton mentagrophytes</name>
    <dbReference type="NCBI Taxonomy" id="663331"/>
    <lineage>
        <taxon>Eukaryota</taxon>
        <taxon>Fungi</taxon>
        <taxon>Dikarya</taxon>
        <taxon>Ascomycota</taxon>
        <taxon>Pezizomycotina</taxon>
        <taxon>Eurotiomycetes</taxon>
        <taxon>Eurotiomycetidae</taxon>
        <taxon>Onygenales</taxon>
        <taxon>Arthrodermataceae</taxon>
        <taxon>Trichophyton</taxon>
    </lineage>
</organism>
<dbReference type="STRING" id="663331.D4AUF8"/>
<feature type="domain" description="RSE1/DDB1/CPSF1 first beta-propeller" evidence="7">
    <location>
        <begin position="12"/>
        <end position="377"/>
    </location>
</feature>
<comment type="caution">
    <text evidence="9">The sequence shown here is derived from an EMBL/GenBank/DDBJ whole genome shotgun (WGS) entry which is preliminary data.</text>
</comment>
<dbReference type="RefSeq" id="XP_003013763.1">
    <property type="nucleotide sequence ID" value="XM_003013717.1"/>
</dbReference>
<dbReference type="InterPro" id="IPR011047">
    <property type="entry name" value="Quinoprotein_ADH-like_sf"/>
</dbReference>
<dbReference type="KEGG" id="abe:ARB_07875"/>
<evidence type="ECO:0000259" key="8">
    <source>
        <dbReference type="Pfam" id="PF23726"/>
    </source>
</evidence>
<dbReference type="EMBL" id="ABSU01000011">
    <property type="protein sequence ID" value="EFE33123.1"/>
    <property type="molecule type" value="Genomic_DNA"/>
</dbReference>
<evidence type="ECO:0000313" key="10">
    <source>
        <dbReference type="Proteomes" id="UP000008866"/>
    </source>
</evidence>
<proteinExistence type="inferred from homology"/>
<dbReference type="InterPro" id="IPR050358">
    <property type="entry name" value="RSE1/DDB1/CFT1"/>
</dbReference>
<comment type="subcellular location">
    <subcellularLocation>
        <location evidence="1">Nucleus</location>
    </subcellularLocation>
</comment>
<dbReference type="GO" id="GO:0006397">
    <property type="term" value="P:mRNA processing"/>
    <property type="evidence" value="ECO:0007669"/>
    <property type="project" value="UniProtKB-KW"/>
</dbReference>
<dbReference type="SUPFAM" id="SSF50998">
    <property type="entry name" value="Quinoprotein alcohol dehydrogenase-like"/>
    <property type="match status" value="1"/>
</dbReference>
<comment type="similarity">
    <text evidence="2">Belongs to the DDB1 family.</text>
</comment>
<dbReference type="InterPro" id="IPR058543">
    <property type="entry name" value="Beta-prop_RSE1/DDB1/CPSF1_2nd"/>
</dbReference>
<dbReference type="Pfam" id="PF03178">
    <property type="entry name" value="CPSF_A"/>
    <property type="match status" value="1"/>
</dbReference>
<name>D4AUF8_ARTBC</name>
<keyword evidence="10" id="KW-1185">Reference proteome</keyword>
<dbReference type="GeneID" id="9526954"/>
<dbReference type="GO" id="GO:0003676">
    <property type="term" value="F:nucleic acid binding"/>
    <property type="evidence" value="ECO:0007669"/>
    <property type="project" value="InterPro"/>
</dbReference>
<evidence type="ECO:0000256" key="5">
    <source>
        <dbReference type="ARBA" id="ARBA00023242"/>
    </source>
</evidence>
<dbReference type="InterPro" id="IPR004871">
    <property type="entry name" value="RSE1/DDB1/CPSF1_C"/>
</dbReference>
<reference evidence="10" key="1">
    <citation type="journal article" date="2011" name="Genome Biol.">
        <title>Comparative and functional genomics provide insights into the pathogenicity of dermatophytic fungi.</title>
        <authorList>
            <person name="Burmester A."/>
            <person name="Shelest E."/>
            <person name="Gloeckner G."/>
            <person name="Heddergott C."/>
            <person name="Schindler S."/>
            <person name="Staib P."/>
            <person name="Heidel A."/>
            <person name="Felder M."/>
            <person name="Petzold A."/>
            <person name="Szafranski K."/>
            <person name="Feuermann M."/>
            <person name="Pedruzzi I."/>
            <person name="Priebe S."/>
            <person name="Groth M."/>
            <person name="Winkler R."/>
            <person name="Li W."/>
            <person name="Kniemeyer O."/>
            <person name="Schroeckh V."/>
            <person name="Hertweck C."/>
            <person name="Hube B."/>
            <person name="White T.C."/>
            <person name="Platzer M."/>
            <person name="Guthke R."/>
            <person name="Heitman J."/>
            <person name="Woestemeyer J."/>
            <person name="Zipfel P.F."/>
            <person name="Monod M."/>
            <person name="Brakhage A.A."/>
        </authorList>
    </citation>
    <scope>NUCLEOTIDE SEQUENCE [LARGE SCALE GENOMIC DNA]</scope>
    <source>
        <strain evidence="10">ATCC MYA-4681 / CBS 112371</strain>
    </source>
</reference>
<protein>
    <recommendedName>
        <fullName evidence="3">DNA damage-binding protein 1</fullName>
    </recommendedName>
</protein>
<dbReference type="InterPro" id="IPR018846">
    <property type="entry name" value="Beta-prop_RSE1/DDB1/CPSF1_1st"/>
</dbReference>
<evidence type="ECO:0000256" key="4">
    <source>
        <dbReference type="ARBA" id="ARBA00022664"/>
    </source>
</evidence>
<evidence type="ECO:0000259" key="6">
    <source>
        <dbReference type="Pfam" id="PF03178"/>
    </source>
</evidence>
<feature type="domain" description="RSE1/DDB1/CPSF1 C-terminal" evidence="6">
    <location>
        <begin position="787"/>
        <end position="1113"/>
    </location>
</feature>
<dbReference type="Pfam" id="PF23726">
    <property type="entry name" value="Beta-prop_RSE1_2nd"/>
    <property type="match status" value="1"/>
</dbReference>
<dbReference type="Pfam" id="PF10433">
    <property type="entry name" value="Beta-prop_RSE1_1st"/>
    <property type="match status" value="1"/>
</dbReference>
<evidence type="ECO:0000313" key="9">
    <source>
        <dbReference type="EMBL" id="EFE33123.1"/>
    </source>
</evidence>
<keyword evidence="5" id="KW-0539">Nucleus</keyword>
<dbReference type="Gene3D" id="2.130.10.10">
    <property type="entry name" value="YVTN repeat-like/Quinoprotein amine dehydrogenase"/>
    <property type="match status" value="3"/>
</dbReference>
<evidence type="ECO:0000256" key="3">
    <source>
        <dbReference type="ARBA" id="ARBA00014577"/>
    </source>
</evidence>
<dbReference type="HOGENOM" id="CLU_002893_1_1_1"/>
<dbReference type="GO" id="GO:0005634">
    <property type="term" value="C:nucleus"/>
    <property type="evidence" value="ECO:0007669"/>
    <property type="project" value="UniProtKB-SubCell"/>
</dbReference>
<dbReference type="InterPro" id="IPR015943">
    <property type="entry name" value="WD40/YVTN_repeat-like_dom_sf"/>
</dbReference>
<dbReference type="AlphaFoldDB" id="D4AUF8"/>
<gene>
    <name evidence="9" type="ORF">ARB_07875</name>
</gene>
<evidence type="ECO:0000256" key="2">
    <source>
        <dbReference type="ARBA" id="ARBA00007453"/>
    </source>
</evidence>
<keyword evidence="4" id="KW-0507">mRNA processing</keyword>
<feature type="domain" description="RSE1/DDB1/CPSF1 second beta-propeller" evidence="8">
    <location>
        <begin position="429"/>
        <end position="738"/>
    </location>
</feature>
<evidence type="ECO:0000256" key="1">
    <source>
        <dbReference type="ARBA" id="ARBA00004123"/>
    </source>
</evidence>